<dbReference type="AlphaFoldDB" id="A0A8J7GE36"/>
<gene>
    <name evidence="1" type="ORF">IW245_003198</name>
</gene>
<evidence type="ECO:0000313" key="2">
    <source>
        <dbReference type="Proteomes" id="UP000622552"/>
    </source>
</evidence>
<dbReference type="InterPro" id="IPR009959">
    <property type="entry name" value="Cyclase_SnoaL-like"/>
</dbReference>
<dbReference type="PANTHER" id="PTHR38436">
    <property type="entry name" value="POLYKETIDE CYCLASE SNOAL-LIKE DOMAIN"/>
    <property type="match status" value="1"/>
</dbReference>
<dbReference type="GO" id="GO:0030638">
    <property type="term" value="P:polyketide metabolic process"/>
    <property type="evidence" value="ECO:0007669"/>
    <property type="project" value="InterPro"/>
</dbReference>
<dbReference type="Pfam" id="PF07366">
    <property type="entry name" value="SnoaL"/>
    <property type="match status" value="1"/>
</dbReference>
<dbReference type="Gene3D" id="3.10.450.50">
    <property type="match status" value="1"/>
</dbReference>
<dbReference type="InterPro" id="IPR032710">
    <property type="entry name" value="NTF2-like_dom_sf"/>
</dbReference>
<proteinExistence type="predicted"/>
<name>A0A8J7GE36_9ACTN</name>
<dbReference type="SUPFAM" id="SSF54427">
    <property type="entry name" value="NTF2-like"/>
    <property type="match status" value="1"/>
</dbReference>
<dbReference type="PANTHER" id="PTHR38436:SF1">
    <property type="entry name" value="ESTER CYCLASE"/>
    <property type="match status" value="1"/>
</dbReference>
<organism evidence="1 2">
    <name type="scientific">Longispora fulva</name>
    <dbReference type="NCBI Taxonomy" id="619741"/>
    <lineage>
        <taxon>Bacteria</taxon>
        <taxon>Bacillati</taxon>
        <taxon>Actinomycetota</taxon>
        <taxon>Actinomycetes</taxon>
        <taxon>Micromonosporales</taxon>
        <taxon>Micromonosporaceae</taxon>
        <taxon>Longispora</taxon>
    </lineage>
</organism>
<dbReference type="Proteomes" id="UP000622552">
    <property type="component" value="Unassembled WGS sequence"/>
</dbReference>
<comment type="caution">
    <text evidence="1">The sequence shown here is derived from an EMBL/GenBank/DDBJ whole genome shotgun (WGS) entry which is preliminary data.</text>
</comment>
<protein>
    <submittedName>
        <fullName evidence="1">Putative ester cyclase</fullName>
    </submittedName>
</protein>
<dbReference type="RefSeq" id="WP_197003915.1">
    <property type="nucleotide sequence ID" value="NZ_BONS01000022.1"/>
</dbReference>
<keyword evidence="2" id="KW-1185">Reference proteome</keyword>
<evidence type="ECO:0000313" key="1">
    <source>
        <dbReference type="EMBL" id="MBG6137004.1"/>
    </source>
</evidence>
<accession>A0A8J7GE36</accession>
<sequence>MSDADTHRLVPEEILNKGRFELIDQVFAPDYVEHVMIPGYSQDREGLRQFFTAYLAAFPDLDCAITNEVNEGDRHVIHITATGTMTGEFMGMPPVNKKASWEEMHISRMSGGQIVEHWGVVDQFGMMQQLGFIPTGP</sequence>
<dbReference type="EMBL" id="JADOUF010000001">
    <property type="protein sequence ID" value="MBG6137004.1"/>
    <property type="molecule type" value="Genomic_DNA"/>
</dbReference>
<reference evidence="1" key="1">
    <citation type="submission" date="2020-11" db="EMBL/GenBank/DDBJ databases">
        <title>Sequencing the genomes of 1000 actinobacteria strains.</title>
        <authorList>
            <person name="Klenk H.-P."/>
        </authorList>
    </citation>
    <scope>NUCLEOTIDE SEQUENCE</scope>
    <source>
        <strain evidence="1">DSM 45356</strain>
    </source>
</reference>